<feature type="chain" id="PRO_5045842739" evidence="1">
    <location>
        <begin position="21"/>
        <end position="251"/>
    </location>
</feature>
<sequence>MRWAIAALATCLGNVPFAMAQDGEAPIDVEVEAASDWMARGLSQSGGRAALHLAGNWAPDERVAIAAAVTTLRGSARHGGSTLGFVVAPRLAGTVAGWQWSAGLAGHGFNGRRRLAYGEVRGALAGTLGPVQLAIGADYAPPQTAIGGDNLYLHAMLQGAVPGSALTLHAGGGYSLGRARPGESAWRLRPQGDYADLQAGIAHVSRRLTLGLRASSTIGQRAAPLPQMASGLPARREGTRLVAYLRLNALP</sequence>
<dbReference type="EMBL" id="JAVDRD010000001">
    <property type="protein sequence ID" value="MDR6509213.1"/>
    <property type="molecule type" value="Genomic_DNA"/>
</dbReference>
<evidence type="ECO:0000256" key="1">
    <source>
        <dbReference type="SAM" id="SignalP"/>
    </source>
</evidence>
<name>A0ABU1MFV0_9SPHN</name>
<accession>A0ABU1MFV0</accession>
<gene>
    <name evidence="2" type="ORF">J2792_000053</name>
</gene>
<protein>
    <submittedName>
        <fullName evidence="2">Uncharacterized protein</fullName>
    </submittedName>
</protein>
<dbReference type="RefSeq" id="WP_309804070.1">
    <property type="nucleotide sequence ID" value="NZ_JAVDRD010000001.1"/>
</dbReference>
<dbReference type="Proteomes" id="UP001184150">
    <property type="component" value="Unassembled WGS sequence"/>
</dbReference>
<organism evidence="2 3">
    <name type="scientific">Novosphingobium capsulatum</name>
    <dbReference type="NCBI Taxonomy" id="13688"/>
    <lineage>
        <taxon>Bacteria</taxon>
        <taxon>Pseudomonadati</taxon>
        <taxon>Pseudomonadota</taxon>
        <taxon>Alphaproteobacteria</taxon>
        <taxon>Sphingomonadales</taxon>
        <taxon>Sphingomonadaceae</taxon>
        <taxon>Novosphingobium</taxon>
    </lineage>
</organism>
<proteinExistence type="predicted"/>
<keyword evidence="1" id="KW-0732">Signal</keyword>
<feature type="signal peptide" evidence="1">
    <location>
        <begin position="1"/>
        <end position="20"/>
    </location>
</feature>
<comment type="caution">
    <text evidence="2">The sequence shown here is derived from an EMBL/GenBank/DDBJ whole genome shotgun (WGS) entry which is preliminary data.</text>
</comment>
<keyword evidence="3" id="KW-1185">Reference proteome</keyword>
<reference evidence="2 3" key="1">
    <citation type="submission" date="2023-07" db="EMBL/GenBank/DDBJ databases">
        <title>Sorghum-associated microbial communities from plants grown in Nebraska, USA.</title>
        <authorList>
            <person name="Schachtman D."/>
        </authorList>
    </citation>
    <scope>NUCLEOTIDE SEQUENCE [LARGE SCALE GENOMIC DNA]</scope>
    <source>
        <strain evidence="2 3">DS1027</strain>
    </source>
</reference>
<evidence type="ECO:0000313" key="3">
    <source>
        <dbReference type="Proteomes" id="UP001184150"/>
    </source>
</evidence>
<evidence type="ECO:0000313" key="2">
    <source>
        <dbReference type="EMBL" id="MDR6509213.1"/>
    </source>
</evidence>